<evidence type="ECO:0000313" key="4">
    <source>
        <dbReference type="Proteomes" id="UP000321323"/>
    </source>
</evidence>
<evidence type="ECO:0000313" key="3">
    <source>
        <dbReference type="EMBL" id="WUR11325.1"/>
    </source>
</evidence>
<dbReference type="InterPro" id="IPR042099">
    <property type="entry name" value="ANL_N_sf"/>
</dbReference>
<dbReference type="InterPro" id="IPR045851">
    <property type="entry name" value="AMP-bd_C_sf"/>
</dbReference>
<accession>A0ABZ1UGK3</accession>
<evidence type="ECO:0000259" key="2">
    <source>
        <dbReference type="Pfam" id="PF13193"/>
    </source>
</evidence>
<sequence>MADLDIPALLAALPPRLAGIVQAHAAARPAAPALRDPHAGTVDYAALWQGIQDCATQLRALGVRPGDRVMAVGENCANLVTLIFAAGLLDAWIVNVNARLSPREVDALQAHSGARLVFYTAEVSPDARAHGKRHGATDAAGPFGPWLVGPLNQDCVPEPVHADGAAQPAALVYTTGTTGQPKGVLLSHRGLAYVAAVSSRLRGLTPADRAYGALPTSHVYGLASVMLGTLYAGACLVLAPRFTAPGLLQALDEERLTILQGVPAMFARLLELTGDAAPLPNRLRFAYAGGSPLTPSLKAAAERLLGVALHNGYGMTESGPTISQTDLAAPRADTSVGRPIPGVELRVVEGAGADVAPGQPGQLWVRGPGLMLGYYRDPAQTAAALRPGGWLDTGDMGRQDADGSLFIVGRSKELIIRSGFNVYPLEVETVLNAHPAVAQSAVVGRACADGNEEVIAYVEPDARAEGADLARVLAAYAAQALAPYKCPSRIIVMEALPAAATGKILKGRLAQMAAQLGSVPIGERSRGFEGA</sequence>
<feature type="domain" description="AMP-binding enzyme C-terminal" evidence="2">
    <location>
        <begin position="426"/>
        <end position="503"/>
    </location>
</feature>
<reference evidence="3 4" key="1">
    <citation type="journal article" date="2019" name="Int. J. Syst. Evol. Microbiol.">
        <title>The Draft Whole-Genome Sequence of the Antibiotic Producer Empedobacter haloabium ATCC 31962 Provides Indications for Its Taxonomic Reclassification.</title>
        <authorList>
            <person name="Miess H."/>
            <person name="Arlt P."/>
            <person name="Apel A.K."/>
            <person name="Weber T."/>
            <person name="Nieselt K."/>
            <person name="Hanssen F."/>
            <person name="Czemmel S."/>
            <person name="Nahnsen S."/>
            <person name="Gross H."/>
        </authorList>
    </citation>
    <scope>NUCLEOTIDE SEQUENCE [LARGE SCALE GENOMIC DNA]</scope>
    <source>
        <strain evidence="3 4">ATCC 31962</strain>
    </source>
</reference>
<proteinExistence type="predicted"/>
<dbReference type="Pfam" id="PF00501">
    <property type="entry name" value="AMP-binding"/>
    <property type="match status" value="1"/>
</dbReference>
<dbReference type="InterPro" id="IPR025110">
    <property type="entry name" value="AMP-bd_C"/>
</dbReference>
<dbReference type="Proteomes" id="UP000321323">
    <property type="component" value="Chromosome"/>
</dbReference>
<dbReference type="PANTHER" id="PTHR43767">
    <property type="entry name" value="LONG-CHAIN-FATTY-ACID--COA LIGASE"/>
    <property type="match status" value="1"/>
</dbReference>
<dbReference type="InterPro" id="IPR000873">
    <property type="entry name" value="AMP-dep_synth/lig_dom"/>
</dbReference>
<dbReference type="Gene3D" id="3.40.50.12780">
    <property type="entry name" value="N-terminal domain of ligase-like"/>
    <property type="match status" value="1"/>
</dbReference>
<dbReference type="Gene3D" id="3.30.300.30">
    <property type="match status" value="1"/>
</dbReference>
<dbReference type="EMBL" id="CP136508">
    <property type="protein sequence ID" value="WUR11325.1"/>
    <property type="molecule type" value="Genomic_DNA"/>
</dbReference>
<dbReference type="PANTHER" id="PTHR43767:SF1">
    <property type="entry name" value="NONRIBOSOMAL PEPTIDE SYNTHASE PES1 (EUROFUNG)-RELATED"/>
    <property type="match status" value="1"/>
</dbReference>
<feature type="domain" description="AMP-dependent synthetase/ligase" evidence="1">
    <location>
        <begin position="22"/>
        <end position="375"/>
    </location>
</feature>
<gene>
    <name evidence="3" type="ORF">E7V67_016570</name>
</gene>
<name>A0ABZ1UGK3_9BURK</name>
<evidence type="ECO:0000259" key="1">
    <source>
        <dbReference type="Pfam" id="PF00501"/>
    </source>
</evidence>
<dbReference type="SUPFAM" id="SSF56801">
    <property type="entry name" value="Acetyl-CoA synthetase-like"/>
    <property type="match status" value="1"/>
</dbReference>
<keyword evidence="4" id="KW-1185">Reference proteome</keyword>
<dbReference type="PROSITE" id="PS00455">
    <property type="entry name" value="AMP_BINDING"/>
    <property type="match status" value="1"/>
</dbReference>
<protein>
    <submittedName>
        <fullName evidence="3">AMP-binding protein</fullName>
    </submittedName>
</protein>
<dbReference type="Pfam" id="PF13193">
    <property type="entry name" value="AMP-binding_C"/>
    <property type="match status" value="1"/>
</dbReference>
<dbReference type="InterPro" id="IPR050237">
    <property type="entry name" value="ATP-dep_AMP-bd_enzyme"/>
</dbReference>
<dbReference type="InterPro" id="IPR020845">
    <property type="entry name" value="AMP-binding_CS"/>
</dbReference>
<organism evidence="3 4">
    <name type="scientific">[Empedobacter] haloabium</name>
    <dbReference type="NCBI Taxonomy" id="592317"/>
    <lineage>
        <taxon>Bacteria</taxon>
        <taxon>Pseudomonadati</taxon>
        <taxon>Pseudomonadota</taxon>
        <taxon>Betaproteobacteria</taxon>
        <taxon>Burkholderiales</taxon>
        <taxon>Oxalobacteraceae</taxon>
        <taxon>Telluria group</taxon>
        <taxon>Telluria group incertae sedis</taxon>
    </lineage>
</organism>